<feature type="region of interest" description="Disordered" evidence="1">
    <location>
        <begin position="398"/>
        <end position="449"/>
    </location>
</feature>
<feature type="compositionally biased region" description="Low complexity" evidence="1">
    <location>
        <begin position="423"/>
        <end position="437"/>
    </location>
</feature>
<feature type="region of interest" description="Disordered" evidence="1">
    <location>
        <begin position="115"/>
        <end position="202"/>
    </location>
</feature>
<feature type="region of interest" description="Disordered" evidence="1">
    <location>
        <begin position="344"/>
        <end position="381"/>
    </location>
</feature>
<protein>
    <submittedName>
        <fullName evidence="3">Uncharacterized protein</fullName>
    </submittedName>
</protein>
<feature type="compositionally biased region" description="Polar residues" evidence="1">
    <location>
        <begin position="142"/>
        <end position="154"/>
    </location>
</feature>
<name>A0A9J2PPX0_ASCLU</name>
<keyword evidence="2" id="KW-1185">Reference proteome</keyword>
<feature type="compositionally biased region" description="Basic residues" evidence="1">
    <location>
        <begin position="116"/>
        <end position="128"/>
    </location>
</feature>
<dbReference type="AlphaFoldDB" id="A0A9J2PPX0"/>
<organism evidence="2 3">
    <name type="scientific">Ascaris lumbricoides</name>
    <name type="common">Giant roundworm</name>
    <dbReference type="NCBI Taxonomy" id="6252"/>
    <lineage>
        <taxon>Eukaryota</taxon>
        <taxon>Metazoa</taxon>
        <taxon>Ecdysozoa</taxon>
        <taxon>Nematoda</taxon>
        <taxon>Chromadorea</taxon>
        <taxon>Rhabditida</taxon>
        <taxon>Spirurina</taxon>
        <taxon>Ascaridomorpha</taxon>
        <taxon>Ascaridoidea</taxon>
        <taxon>Ascarididae</taxon>
        <taxon>Ascaris</taxon>
    </lineage>
</organism>
<dbReference type="WBParaSite" id="ALUE_0001211001-mRNA-1">
    <property type="protein sequence ID" value="ALUE_0001211001-mRNA-1"/>
    <property type="gene ID" value="ALUE_0001211001"/>
</dbReference>
<accession>A0A9J2PPX0</accession>
<dbReference type="Proteomes" id="UP000036681">
    <property type="component" value="Unplaced"/>
</dbReference>
<evidence type="ECO:0000313" key="2">
    <source>
        <dbReference type="Proteomes" id="UP000036681"/>
    </source>
</evidence>
<sequence>MRLCSSPTTPACITDHRGETGYENWKIGQSRLSLNEAFLYETAPPPFVPVPPPNPKQLKKWQKKHKKLLKKMASMPPPLLTHGPPPVPPYTRAFSVDNLNSQVLDGYAELPAVSKKGWRGKKEQRKSHHFGESLPEVPTGPPRSTVSSSCSNGFAVSELRGHTSAPSTNLSEHSRIASTNTDHSSSVIRTPSSANSKDSPRGIVKDAIGVQVSLAHPRSDSAADRTLIETSEYQPYRSVATNTTSTTLNGHSNASQGSSGFMSVRASSATYPTATVIVHDKDVHLSNAPFTASQVRNADSGKQVGGDVTILKWRSVGIFRRALSVRILIAARQCTLFQTRRYCDNDGVENDGQTPPEENRSEQYNTTSTDDTFDSAVTERTIPIKITPEAKKILERNAQMFPRSESSEVERSSEVSRGERSESTLNSGSTTQSNTTSRYFSPPPTTPLAFQSLKRNAEYGSTVSSLTQSSNMKTEVSDIDFSWVNDVENRLEREIAFVKEDCPHQQMPVRYFGMDEEERQMSDSLQRAPSNRAPSMQPSEAFIDSEPRRELNEIHSDVRSKAAMFDDVAMRNSQTNNESQMQPSEAFIDSEPRRELNEIHSDVRSKAAMFDDVAMRNSQSNNESQMQMGSRYRSRSAPRPEQNMFIPQPDYNSFEPISVDTSQNDTHRYFGFRAGNNVVNTTMSPSERRIRKFEHTNGAANMQQQMISARDLQNARYGRNNVVPQQNLTDYRNEILQRNRTYDATEYYRQNAARRTDKPWRASVAY</sequence>
<reference evidence="3" key="1">
    <citation type="submission" date="2023-03" db="UniProtKB">
        <authorList>
            <consortium name="WormBaseParasite"/>
        </authorList>
    </citation>
    <scope>IDENTIFICATION</scope>
</reference>
<feature type="compositionally biased region" description="Basic and acidic residues" evidence="1">
    <location>
        <begin position="405"/>
        <end position="422"/>
    </location>
</feature>
<evidence type="ECO:0000313" key="3">
    <source>
        <dbReference type="WBParaSite" id="ALUE_0001211001-mRNA-1"/>
    </source>
</evidence>
<proteinExistence type="predicted"/>
<evidence type="ECO:0000256" key="1">
    <source>
        <dbReference type="SAM" id="MobiDB-lite"/>
    </source>
</evidence>
<feature type="compositionally biased region" description="Polar residues" evidence="1">
    <location>
        <begin position="164"/>
        <end position="197"/>
    </location>
</feature>